<keyword evidence="2" id="KW-1185">Reference proteome</keyword>
<proteinExistence type="predicted"/>
<feature type="non-terminal residue" evidence="1">
    <location>
        <position position="529"/>
    </location>
</feature>
<gene>
    <name evidence="1" type="ORF">EV182_004864</name>
</gene>
<reference evidence="1" key="1">
    <citation type="submission" date="2022-06" db="EMBL/GenBank/DDBJ databases">
        <title>Phylogenomic reconstructions and comparative analyses of Kickxellomycotina fungi.</title>
        <authorList>
            <person name="Reynolds N.K."/>
            <person name="Stajich J.E."/>
            <person name="Barry K."/>
            <person name="Grigoriev I.V."/>
            <person name="Crous P."/>
            <person name="Smith M.E."/>
        </authorList>
    </citation>
    <scope>NUCLEOTIDE SEQUENCE</scope>
    <source>
        <strain evidence="1">RSA 2271</strain>
    </source>
</reference>
<comment type="caution">
    <text evidence="1">The sequence shown here is derived from an EMBL/GenBank/DDBJ whole genome shotgun (WGS) entry which is preliminary data.</text>
</comment>
<accession>A0ACC1HEU1</accession>
<evidence type="ECO:0000313" key="2">
    <source>
        <dbReference type="Proteomes" id="UP001145114"/>
    </source>
</evidence>
<dbReference type="EMBL" id="JAMZIH010006735">
    <property type="protein sequence ID" value="KAJ1673628.1"/>
    <property type="molecule type" value="Genomic_DNA"/>
</dbReference>
<evidence type="ECO:0000313" key="1">
    <source>
        <dbReference type="EMBL" id="KAJ1673628.1"/>
    </source>
</evidence>
<sequence length="529" mass="57570">MFASTSGSGGSLQYPQIPTYYSGVEPKLQMDGLQYSQPSIPNSSWAIRMVRNPPPTFAPFGPSVRPPGMALPSASPQQQGMPWAIKQPADVDAMSYLHTTFVPPMTLNSVPQQFREKRYNQDPLLIGPKTPPGAFSHSAGTGNKFGRRDLHHSSHNQQYTQYSQPSYTYGSSSQTMSSFGPHGVGSDVPKMASLVPPSSSSSSRMSYNNSIATPESGGNTERHCHQKQQHQQQSQRQHSPYQQHSQYVRQRRPSRSSVGSSSTIMTGSNALNMDGSLEEKQHQQTNTTPGSAPATRNRSGSFRNQQDFARGYSSSPSAPAFASPVLGGFHPHILAGNVHNALQMGVPAPARPHQMRPPFPAVQQAYAMSFITAAPGNIITPATAGFIQAPLGMPQPMQPTGVGILDGHRRFPMQQPQPFLALQQQQQQQDTPLPVHQNSQSPMVAGSQYQTQPPVTNVPVSHNNCPESSEPQQQQQQQQQQLTTEPEKQIDSTAKQIEIKSESGIPAPSVADDHNQQQQPHQLGADTKT</sequence>
<protein>
    <submittedName>
        <fullName evidence="1">Uncharacterized protein</fullName>
    </submittedName>
</protein>
<organism evidence="1 2">
    <name type="scientific">Spiromyces aspiralis</name>
    <dbReference type="NCBI Taxonomy" id="68401"/>
    <lineage>
        <taxon>Eukaryota</taxon>
        <taxon>Fungi</taxon>
        <taxon>Fungi incertae sedis</taxon>
        <taxon>Zoopagomycota</taxon>
        <taxon>Kickxellomycotina</taxon>
        <taxon>Kickxellomycetes</taxon>
        <taxon>Kickxellales</taxon>
        <taxon>Kickxellaceae</taxon>
        <taxon>Spiromyces</taxon>
    </lineage>
</organism>
<name>A0ACC1HEU1_9FUNG</name>
<dbReference type="Proteomes" id="UP001145114">
    <property type="component" value="Unassembled WGS sequence"/>
</dbReference>